<keyword evidence="1" id="KW-0812">Transmembrane</keyword>
<protein>
    <recommendedName>
        <fullName evidence="4">MFS transporter, DHA1 family, inner membrane transport protein</fullName>
    </recommendedName>
</protein>
<keyword evidence="1" id="KW-1133">Transmembrane helix</keyword>
<proteinExistence type="predicted"/>
<keyword evidence="1" id="KW-0472">Membrane</keyword>
<dbReference type="AlphaFoldDB" id="A0A1G9AQ22"/>
<evidence type="ECO:0000313" key="3">
    <source>
        <dbReference type="Proteomes" id="UP000199202"/>
    </source>
</evidence>
<accession>A0A1G9AQ22</accession>
<name>A0A1G9AQ22_9ACTN</name>
<dbReference type="EMBL" id="FNDJ01000015">
    <property type="protein sequence ID" value="SDK28645.1"/>
    <property type="molecule type" value="Genomic_DNA"/>
</dbReference>
<evidence type="ECO:0000313" key="2">
    <source>
        <dbReference type="EMBL" id="SDK28645.1"/>
    </source>
</evidence>
<feature type="transmembrane region" description="Helical" evidence="1">
    <location>
        <begin position="7"/>
        <end position="25"/>
    </location>
</feature>
<organism evidence="2 3">
    <name type="scientific">Nonomuraea jiangxiensis</name>
    <dbReference type="NCBI Taxonomy" id="633440"/>
    <lineage>
        <taxon>Bacteria</taxon>
        <taxon>Bacillati</taxon>
        <taxon>Actinomycetota</taxon>
        <taxon>Actinomycetes</taxon>
        <taxon>Streptosporangiales</taxon>
        <taxon>Streptosporangiaceae</taxon>
        <taxon>Nonomuraea</taxon>
    </lineage>
</organism>
<gene>
    <name evidence="2" type="ORF">SAMN05421869_1151</name>
</gene>
<reference evidence="2 3" key="1">
    <citation type="submission" date="2016-10" db="EMBL/GenBank/DDBJ databases">
        <authorList>
            <person name="de Groot N.N."/>
        </authorList>
    </citation>
    <scope>NUCLEOTIDE SEQUENCE [LARGE SCALE GENOMIC DNA]</scope>
    <source>
        <strain evidence="2 3">CGMCC 4.6533</strain>
    </source>
</reference>
<evidence type="ECO:0000256" key="1">
    <source>
        <dbReference type="SAM" id="Phobius"/>
    </source>
</evidence>
<keyword evidence="3" id="KW-1185">Reference proteome</keyword>
<feature type="transmembrane region" description="Helical" evidence="1">
    <location>
        <begin position="31"/>
        <end position="49"/>
    </location>
</feature>
<dbReference type="Proteomes" id="UP000199202">
    <property type="component" value="Unassembled WGS sequence"/>
</dbReference>
<dbReference type="STRING" id="633440.SAMN05421869_1151"/>
<evidence type="ECO:0008006" key="4">
    <source>
        <dbReference type="Google" id="ProtNLM"/>
    </source>
</evidence>
<sequence>MVVGLNGSALYLGIAAGTALGGLLLPVSVPVALGASAALALLSLLYLTATHRAGTNEPPSGPAPEAVRP</sequence>